<protein>
    <submittedName>
        <fullName evidence="1">Uncharacterized protein</fullName>
    </submittedName>
</protein>
<sequence>MQPSASALCMLAYVCSKGGQMSDRSPNLHGRQLHAHRERACSDAAVEPVTDLPCIRPWINRGAAVHAVCGHQGPVPLSMPHRVLWSQSSQVWPRTSILLRVLTLLPPRSGLPTVVGPWQTCTVKTCLLEPPHRALIPFKGR</sequence>
<dbReference type="Proteomes" id="UP001172155">
    <property type="component" value="Unassembled WGS sequence"/>
</dbReference>
<accession>A0AA40K506</accession>
<name>A0AA40K506_9PEZI</name>
<organism evidence="1 2">
    <name type="scientific">Schizothecium vesticola</name>
    <dbReference type="NCBI Taxonomy" id="314040"/>
    <lineage>
        <taxon>Eukaryota</taxon>
        <taxon>Fungi</taxon>
        <taxon>Dikarya</taxon>
        <taxon>Ascomycota</taxon>
        <taxon>Pezizomycotina</taxon>
        <taxon>Sordariomycetes</taxon>
        <taxon>Sordariomycetidae</taxon>
        <taxon>Sordariales</taxon>
        <taxon>Schizotheciaceae</taxon>
        <taxon>Schizothecium</taxon>
    </lineage>
</organism>
<keyword evidence="2" id="KW-1185">Reference proteome</keyword>
<dbReference type="AlphaFoldDB" id="A0AA40K506"/>
<comment type="caution">
    <text evidence="1">The sequence shown here is derived from an EMBL/GenBank/DDBJ whole genome shotgun (WGS) entry which is preliminary data.</text>
</comment>
<gene>
    <name evidence="1" type="ORF">B0T18DRAFT_144926</name>
</gene>
<reference evidence="1" key="1">
    <citation type="submission" date="2023-06" db="EMBL/GenBank/DDBJ databases">
        <title>Genome-scale phylogeny and comparative genomics of the fungal order Sordariales.</title>
        <authorList>
            <consortium name="Lawrence Berkeley National Laboratory"/>
            <person name="Hensen N."/>
            <person name="Bonometti L."/>
            <person name="Westerberg I."/>
            <person name="Brannstrom I.O."/>
            <person name="Guillou S."/>
            <person name="Cros-Aarteil S."/>
            <person name="Calhoun S."/>
            <person name="Haridas S."/>
            <person name="Kuo A."/>
            <person name="Mondo S."/>
            <person name="Pangilinan J."/>
            <person name="Riley R."/>
            <person name="LaButti K."/>
            <person name="Andreopoulos B."/>
            <person name="Lipzen A."/>
            <person name="Chen C."/>
            <person name="Yanf M."/>
            <person name="Daum C."/>
            <person name="Ng V."/>
            <person name="Clum A."/>
            <person name="Steindorff A."/>
            <person name="Ohm R."/>
            <person name="Martin F."/>
            <person name="Silar P."/>
            <person name="Natvig D."/>
            <person name="Lalanne C."/>
            <person name="Gautier V."/>
            <person name="Ament-velasquez S.L."/>
            <person name="Kruys A."/>
            <person name="Hutchinson M.I."/>
            <person name="Powell A.J."/>
            <person name="Barry K."/>
            <person name="Miller A.N."/>
            <person name="Grigoriev I.V."/>
            <person name="Debuchy R."/>
            <person name="Gladieux P."/>
            <person name="Thoren M.H."/>
            <person name="Johannesson H."/>
        </authorList>
    </citation>
    <scope>NUCLEOTIDE SEQUENCE</scope>
    <source>
        <strain evidence="1">SMH3187-1</strain>
    </source>
</reference>
<proteinExistence type="predicted"/>
<evidence type="ECO:0000313" key="1">
    <source>
        <dbReference type="EMBL" id="KAK0746158.1"/>
    </source>
</evidence>
<evidence type="ECO:0000313" key="2">
    <source>
        <dbReference type="Proteomes" id="UP001172155"/>
    </source>
</evidence>
<dbReference type="EMBL" id="JAUKUD010000004">
    <property type="protein sequence ID" value="KAK0746158.1"/>
    <property type="molecule type" value="Genomic_DNA"/>
</dbReference>